<keyword evidence="2" id="KW-0479">Metal-binding</keyword>
<evidence type="ECO:0000259" key="10">
    <source>
        <dbReference type="PROSITE" id="PS50808"/>
    </source>
</evidence>
<proteinExistence type="predicted"/>
<evidence type="ECO:0000256" key="9">
    <source>
        <dbReference type="PROSITE-ProRule" id="PRU00027"/>
    </source>
</evidence>
<evidence type="ECO:0000256" key="2">
    <source>
        <dbReference type="ARBA" id="ARBA00022723"/>
    </source>
</evidence>
<dbReference type="GO" id="GO:0009791">
    <property type="term" value="P:post-embryonic development"/>
    <property type="evidence" value="ECO:0007669"/>
    <property type="project" value="UniProtKB-ARBA"/>
</dbReference>
<dbReference type="PANTHER" id="PTHR46481:SF10">
    <property type="entry name" value="ZINC FINGER BED DOMAIN-CONTAINING PROTEIN 39"/>
    <property type="match status" value="1"/>
</dbReference>
<evidence type="ECO:0000256" key="3">
    <source>
        <dbReference type="ARBA" id="ARBA00022771"/>
    </source>
</evidence>
<evidence type="ECO:0000256" key="5">
    <source>
        <dbReference type="ARBA" id="ARBA00023015"/>
    </source>
</evidence>
<keyword evidence="8" id="KW-0539">Nucleus</keyword>
<comment type="subcellular location">
    <subcellularLocation>
        <location evidence="1">Nucleus</location>
    </subcellularLocation>
</comment>
<organism evidence="11 12">
    <name type="scientific">Meloidogyne hapla</name>
    <name type="common">Root-knot nematode worm</name>
    <dbReference type="NCBI Taxonomy" id="6305"/>
    <lineage>
        <taxon>Eukaryota</taxon>
        <taxon>Metazoa</taxon>
        <taxon>Ecdysozoa</taxon>
        <taxon>Nematoda</taxon>
        <taxon>Chromadorea</taxon>
        <taxon>Rhabditida</taxon>
        <taxon>Tylenchina</taxon>
        <taxon>Tylenchomorpha</taxon>
        <taxon>Tylenchoidea</taxon>
        <taxon>Meloidogynidae</taxon>
        <taxon>Meloidogyninae</taxon>
        <taxon>Meloidogyne</taxon>
    </lineage>
</organism>
<dbReference type="OMA" id="ADRHELY"/>
<protein>
    <submittedName>
        <fullName evidence="12">BED-type domain-containing protein</fullName>
    </submittedName>
</protein>
<dbReference type="GO" id="GO:0005634">
    <property type="term" value="C:nucleus"/>
    <property type="evidence" value="ECO:0007669"/>
    <property type="project" value="UniProtKB-SubCell"/>
</dbReference>
<evidence type="ECO:0000256" key="4">
    <source>
        <dbReference type="ARBA" id="ARBA00022833"/>
    </source>
</evidence>
<keyword evidence="5" id="KW-0805">Transcription regulation</keyword>
<dbReference type="SUPFAM" id="SSF57667">
    <property type="entry name" value="beta-beta-alpha zinc fingers"/>
    <property type="match status" value="1"/>
</dbReference>
<dbReference type="InterPro" id="IPR036236">
    <property type="entry name" value="Znf_C2H2_sf"/>
</dbReference>
<keyword evidence="6" id="KW-0238">DNA-binding</keyword>
<dbReference type="WBParaSite" id="MhA1_Contig222.frz3.gene23">
    <property type="protein sequence ID" value="MhA1_Contig222.frz3.gene23"/>
    <property type="gene ID" value="MhA1_Contig222.frz3.gene23"/>
</dbReference>
<dbReference type="GO" id="GO:0008270">
    <property type="term" value="F:zinc ion binding"/>
    <property type="evidence" value="ECO:0007669"/>
    <property type="project" value="UniProtKB-KW"/>
</dbReference>
<accession>A0A1I8BFW5</accession>
<name>A0A1I8BFW5_MELHA</name>
<dbReference type="PANTHER" id="PTHR46481">
    <property type="entry name" value="ZINC FINGER BED DOMAIN-CONTAINING PROTEIN 4"/>
    <property type="match status" value="1"/>
</dbReference>
<dbReference type="SUPFAM" id="SSF53098">
    <property type="entry name" value="Ribonuclease H-like"/>
    <property type="match status" value="1"/>
</dbReference>
<dbReference type="Proteomes" id="UP000095281">
    <property type="component" value="Unplaced"/>
</dbReference>
<dbReference type="AlphaFoldDB" id="A0A1I8BFW5"/>
<keyword evidence="4" id="KW-0862">Zinc</keyword>
<keyword evidence="11" id="KW-1185">Reference proteome</keyword>
<feature type="domain" description="BED-type" evidence="10">
    <location>
        <begin position="1"/>
        <end position="50"/>
    </location>
</feature>
<keyword evidence="3 9" id="KW-0863">Zinc-finger</keyword>
<dbReference type="InterPro" id="IPR012337">
    <property type="entry name" value="RNaseH-like_sf"/>
</dbReference>
<evidence type="ECO:0000313" key="12">
    <source>
        <dbReference type="WBParaSite" id="MhA1_Contig222.frz3.gene23"/>
    </source>
</evidence>
<dbReference type="InterPro" id="IPR052035">
    <property type="entry name" value="ZnF_BED_domain_contain"/>
</dbReference>
<sequence>MSLIWKYFSLSGRVAFCKNCNFSKNHPPRAPTTFLISHLRSSHPKLSGNVKRVAWQNNKELVLSCILDARFKLSFLDADRHELYKQWLIAEAESQQQTDDLMENEIENEQDLPTTQKTNEFFSLFERCEKTISKQNDIEPLALELPTKKSLNAHQKAEVEVTEYLRSKKIPIDCDPYKFWTGDNSVKWPILSKIAIRFLSAPCTSAEAERLFSSAGLIISNLRKSLLQENAEMLLFLHHNLVIYNFEYE</sequence>
<dbReference type="InterPro" id="IPR008906">
    <property type="entry name" value="HATC_C_dom"/>
</dbReference>
<evidence type="ECO:0000256" key="1">
    <source>
        <dbReference type="ARBA" id="ARBA00004123"/>
    </source>
</evidence>
<evidence type="ECO:0000256" key="7">
    <source>
        <dbReference type="ARBA" id="ARBA00023163"/>
    </source>
</evidence>
<dbReference type="GO" id="GO:0046983">
    <property type="term" value="F:protein dimerization activity"/>
    <property type="evidence" value="ECO:0007669"/>
    <property type="project" value="InterPro"/>
</dbReference>
<evidence type="ECO:0000313" key="11">
    <source>
        <dbReference type="Proteomes" id="UP000095281"/>
    </source>
</evidence>
<dbReference type="InterPro" id="IPR003656">
    <property type="entry name" value="Znf_BED"/>
</dbReference>
<evidence type="ECO:0000256" key="8">
    <source>
        <dbReference type="ARBA" id="ARBA00023242"/>
    </source>
</evidence>
<dbReference type="GO" id="GO:0003677">
    <property type="term" value="F:DNA binding"/>
    <property type="evidence" value="ECO:0007669"/>
    <property type="project" value="UniProtKB-KW"/>
</dbReference>
<keyword evidence="7" id="KW-0804">Transcription</keyword>
<dbReference type="Pfam" id="PF05699">
    <property type="entry name" value="Dimer_Tnp_hAT"/>
    <property type="match status" value="1"/>
</dbReference>
<evidence type="ECO:0000256" key="6">
    <source>
        <dbReference type="ARBA" id="ARBA00023125"/>
    </source>
</evidence>
<reference evidence="12" key="1">
    <citation type="submission" date="2016-11" db="UniProtKB">
        <authorList>
            <consortium name="WormBaseParasite"/>
        </authorList>
    </citation>
    <scope>IDENTIFICATION</scope>
</reference>
<dbReference type="PROSITE" id="PS50808">
    <property type="entry name" value="ZF_BED"/>
    <property type="match status" value="1"/>
</dbReference>